<evidence type="ECO:0000313" key="2">
    <source>
        <dbReference type="Proteomes" id="UP000789366"/>
    </source>
</evidence>
<name>A0ACA9LHN8_9GLOM</name>
<accession>A0ACA9LHN8</accession>
<comment type="caution">
    <text evidence="1">The sequence shown here is derived from an EMBL/GenBank/DDBJ whole genome shotgun (WGS) entry which is preliminary data.</text>
</comment>
<sequence length="311" mass="35339">MADERERMKQITTELAALEKDDTLARLLTGKEICVAIYQWGGELFIASNKSEPKYAKKYLLVLQRFANSLAQEDYEQLLELAIRKIYSLKVKETATSRRQKFQYKKYKAKGEIIPNRPSALAQIQEQAQQLFQEIKKLTEEKVVAKVHLASGEIEEERAEYEKKSKYNENNDWEYLSLIEDTNIITKAIYEQKLDKKLLAIIKKGANIQYIDESVEEAGVHAEMKILAALHARGKLGKSGGYIGITKLCFPSNIPDKYKVQLLSELEKLLLPKKVSESTSVVPSLLTKSCCRELEQGVYESQVGVGTSLPK</sequence>
<proteinExistence type="predicted"/>
<dbReference type="Proteomes" id="UP000789366">
    <property type="component" value="Unassembled WGS sequence"/>
</dbReference>
<keyword evidence="2" id="KW-1185">Reference proteome</keyword>
<protein>
    <submittedName>
        <fullName evidence="1">5442_t:CDS:1</fullName>
    </submittedName>
</protein>
<organism evidence="1 2">
    <name type="scientific">Cetraspora pellucida</name>
    <dbReference type="NCBI Taxonomy" id="1433469"/>
    <lineage>
        <taxon>Eukaryota</taxon>
        <taxon>Fungi</taxon>
        <taxon>Fungi incertae sedis</taxon>
        <taxon>Mucoromycota</taxon>
        <taxon>Glomeromycotina</taxon>
        <taxon>Glomeromycetes</taxon>
        <taxon>Diversisporales</taxon>
        <taxon>Gigasporaceae</taxon>
        <taxon>Cetraspora</taxon>
    </lineage>
</organism>
<evidence type="ECO:0000313" key="1">
    <source>
        <dbReference type="EMBL" id="CAG8531532.1"/>
    </source>
</evidence>
<dbReference type="EMBL" id="CAJVPW010003896">
    <property type="protein sequence ID" value="CAG8531532.1"/>
    <property type="molecule type" value="Genomic_DNA"/>
</dbReference>
<gene>
    <name evidence="1" type="ORF">SPELUC_LOCUS4388</name>
</gene>
<reference evidence="1" key="1">
    <citation type="submission" date="2021-06" db="EMBL/GenBank/DDBJ databases">
        <authorList>
            <person name="Kallberg Y."/>
            <person name="Tangrot J."/>
            <person name="Rosling A."/>
        </authorList>
    </citation>
    <scope>NUCLEOTIDE SEQUENCE</scope>
    <source>
        <strain evidence="1">28 12/20/2015</strain>
    </source>
</reference>
<feature type="non-terminal residue" evidence="1">
    <location>
        <position position="1"/>
    </location>
</feature>